<protein>
    <recommendedName>
        <fullName evidence="3">tRNA 4-demethylwyosine synthase (AdoMet-dependent)</fullName>
    </recommendedName>
</protein>
<reference evidence="1" key="1">
    <citation type="submission" date="2021-02" db="EMBL/GenBank/DDBJ databases">
        <authorList>
            <person name="Dougan E. K."/>
            <person name="Rhodes N."/>
            <person name="Thang M."/>
            <person name="Chan C."/>
        </authorList>
    </citation>
    <scope>NUCLEOTIDE SEQUENCE</scope>
</reference>
<dbReference type="PANTHER" id="PTHR13930">
    <property type="entry name" value="S-ADENOSYL-L-METHIONINE-DEPENDENT TRNA 4-DEMETHYLWYOSINE SYNTHASE"/>
    <property type="match status" value="1"/>
</dbReference>
<dbReference type="SUPFAM" id="SSF48403">
    <property type="entry name" value="Ankyrin repeat"/>
    <property type="match status" value="1"/>
</dbReference>
<dbReference type="GO" id="GO:0008033">
    <property type="term" value="P:tRNA processing"/>
    <property type="evidence" value="ECO:0007669"/>
    <property type="project" value="InterPro"/>
</dbReference>
<evidence type="ECO:0000313" key="2">
    <source>
        <dbReference type="Proteomes" id="UP000654075"/>
    </source>
</evidence>
<evidence type="ECO:0000313" key="1">
    <source>
        <dbReference type="EMBL" id="CAE8621399.1"/>
    </source>
</evidence>
<name>A0A813GEW1_POLGL</name>
<dbReference type="SMART" id="SM00248">
    <property type="entry name" value="ANK"/>
    <property type="match status" value="3"/>
</dbReference>
<dbReference type="GO" id="GO:0051539">
    <property type="term" value="F:4 iron, 4 sulfur cluster binding"/>
    <property type="evidence" value="ECO:0007669"/>
    <property type="project" value="InterPro"/>
</dbReference>
<dbReference type="Proteomes" id="UP000654075">
    <property type="component" value="Unassembled WGS sequence"/>
</dbReference>
<proteinExistence type="predicted"/>
<feature type="non-terminal residue" evidence="1">
    <location>
        <position position="1"/>
    </location>
</feature>
<organism evidence="1 2">
    <name type="scientific">Polarella glacialis</name>
    <name type="common">Dinoflagellate</name>
    <dbReference type="NCBI Taxonomy" id="89957"/>
    <lineage>
        <taxon>Eukaryota</taxon>
        <taxon>Sar</taxon>
        <taxon>Alveolata</taxon>
        <taxon>Dinophyceae</taxon>
        <taxon>Suessiales</taxon>
        <taxon>Suessiaceae</taxon>
        <taxon>Polarella</taxon>
    </lineage>
</organism>
<accession>A0A813GEW1</accession>
<evidence type="ECO:0008006" key="3">
    <source>
        <dbReference type="Google" id="ProtNLM"/>
    </source>
</evidence>
<dbReference type="InterPro" id="IPR034556">
    <property type="entry name" value="tRNA_wybutosine-synthase"/>
</dbReference>
<dbReference type="InterPro" id="IPR013785">
    <property type="entry name" value="Aldolase_TIM"/>
</dbReference>
<comment type="caution">
    <text evidence="1">The sequence shown here is derived from an EMBL/GenBank/DDBJ whole genome shotgun (WGS) entry which is preliminary data.</text>
</comment>
<dbReference type="AlphaFoldDB" id="A0A813GEW1"/>
<sequence>MLAIASAVTSREPLATVKAWPLRARSLQQRDRTSLRTCQQESPGVWDARPAALLVPAVLLGSGAWSTRRRAARRQVPLKARTACRQSATGKATQASDAPEVAEATLVTLPFAAEFYEACRNGNKRTNQKWIKELLSQYPEEMRSLVGTPEDRRDKTSPFSYACWFGLADVVETMASRYADEVRSSVHIGMSSTCRAGKGEILDVLIKHFPEECRLVVPTELSEACRNSRTNIAVTMVLRFPLECQRAVVNPHSYDRTTPFYWACRNGLAKVVRLMLQEFPDEVAAGLSQADTGGRTALAWACESGHDDVVKYLLKHLPDASQDFDLELATEGTFDFPKGTSDTQLPEMVTPEGKEELRAQNFKMIGSHSAVKQCRWTRSALRGEGQCYKHTFYGISSHRCMEGTPSLACANKCTFCWRGR</sequence>
<dbReference type="Gene3D" id="3.20.20.70">
    <property type="entry name" value="Aldolase class I"/>
    <property type="match status" value="1"/>
</dbReference>
<dbReference type="PANTHER" id="PTHR13930:SF0">
    <property type="entry name" value="S-ADENOSYL-L-METHIONINE-DEPENDENT TRNA 4-DEMETHYLWYOSINE SYNTHASE TYW1-RELATED"/>
    <property type="match status" value="1"/>
</dbReference>
<dbReference type="EMBL" id="CAJNNV010027733">
    <property type="protein sequence ID" value="CAE8621399.1"/>
    <property type="molecule type" value="Genomic_DNA"/>
</dbReference>
<gene>
    <name evidence="1" type="ORF">PGLA1383_LOCUS38918</name>
</gene>
<dbReference type="Pfam" id="PF12796">
    <property type="entry name" value="Ank_2"/>
    <property type="match status" value="1"/>
</dbReference>
<keyword evidence="2" id="KW-1185">Reference proteome</keyword>
<dbReference type="InterPro" id="IPR036770">
    <property type="entry name" value="Ankyrin_rpt-contain_sf"/>
</dbReference>
<dbReference type="OrthoDB" id="271553at2759"/>
<dbReference type="InterPro" id="IPR002110">
    <property type="entry name" value="Ankyrin_rpt"/>
</dbReference>
<dbReference type="Gene3D" id="1.25.40.20">
    <property type="entry name" value="Ankyrin repeat-containing domain"/>
    <property type="match status" value="1"/>
</dbReference>